<name>A0A8J4F4X9_9CHLO</name>
<evidence type="ECO:0000313" key="2">
    <source>
        <dbReference type="EMBL" id="GIL61297.1"/>
    </source>
</evidence>
<organism evidence="2 3">
    <name type="scientific">Volvox africanus</name>
    <dbReference type="NCBI Taxonomy" id="51714"/>
    <lineage>
        <taxon>Eukaryota</taxon>
        <taxon>Viridiplantae</taxon>
        <taxon>Chlorophyta</taxon>
        <taxon>core chlorophytes</taxon>
        <taxon>Chlorophyceae</taxon>
        <taxon>CS clade</taxon>
        <taxon>Chlamydomonadales</taxon>
        <taxon>Volvocaceae</taxon>
        <taxon>Volvox</taxon>
    </lineage>
</organism>
<dbReference type="Proteomes" id="UP000747399">
    <property type="component" value="Unassembled WGS sequence"/>
</dbReference>
<keyword evidence="3" id="KW-1185">Reference proteome</keyword>
<feature type="compositionally biased region" description="Polar residues" evidence="1">
    <location>
        <begin position="154"/>
        <end position="166"/>
    </location>
</feature>
<feature type="compositionally biased region" description="Basic and acidic residues" evidence="1">
    <location>
        <begin position="103"/>
        <end position="114"/>
    </location>
</feature>
<evidence type="ECO:0000313" key="3">
    <source>
        <dbReference type="Proteomes" id="UP000747399"/>
    </source>
</evidence>
<accession>A0A8J4F4X9</accession>
<dbReference type="EMBL" id="BNCO01000044">
    <property type="protein sequence ID" value="GIL61297.1"/>
    <property type="molecule type" value="Genomic_DNA"/>
</dbReference>
<feature type="region of interest" description="Disordered" evidence="1">
    <location>
        <begin position="77"/>
        <end position="166"/>
    </location>
</feature>
<dbReference type="AlphaFoldDB" id="A0A8J4F4X9"/>
<protein>
    <submittedName>
        <fullName evidence="2">Uncharacterized protein</fullName>
    </submittedName>
</protein>
<reference evidence="2" key="1">
    <citation type="journal article" date="2021" name="Proc. Natl. Acad. Sci. U.S.A.">
        <title>Three genomes in the algal genus Volvox reveal the fate of a haploid sex-determining region after a transition to homothallism.</title>
        <authorList>
            <person name="Yamamoto K."/>
            <person name="Hamaji T."/>
            <person name="Kawai-Toyooka H."/>
            <person name="Matsuzaki R."/>
            <person name="Takahashi F."/>
            <person name="Nishimura Y."/>
            <person name="Kawachi M."/>
            <person name="Noguchi H."/>
            <person name="Minakuchi Y."/>
            <person name="Umen J.G."/>
            <person name="Toyoda A."/>
            <person name="Nozaki H."/>
        </authorList>
    </citation>
    <scope>NUCLEOTIDE SEQUENCE</scope>
    <source>
        <strain evidence="2">NIES-3780</strain>
    </source>
</reference>
<comment type="caution">
    <text evidence="2">The sequence shown here is derived from an EMBL/GenBank/DDBJ whole genome shotgun (WGS) entry which is preliminary data.</text>
</comment>
<gene>
    <name evidence="2" type="ORF">Vafri_15646</name>
</gene>
<feature type="compositionally biased region" description="Basic and acidic residues" evidence="1">
    <location>
        <begin position="126"/>
        <end position="138"/>
    </location>
</feature>
<proteinExistence type="predicted"/>
<evidence type="ECO:0000256" key="1">
    <source>
        <dbReference type="SAM" id="MobiDB-lite"/>
    </source>
</evidence>
<sequence length="166" mass="17451">MVVAGAERLSPAQATAVARSLSRLRVEDEGVLDAISRNIVSEVHRMNSDQLVDLLEAYRAAGASPGTVMADAVKRRLHGHGGEDTTATAAAVPSGRATADGVRLGRTDSDDGGDRGGALPQLEGAESDRVRQLLKELGYDSSSMDLGRVPPPRQVQSDRSLGTDYT</sequence>